<evidence type="ECO:0000313" key="11">
    <source>
        <dbReference type="EMBL" id="HGS86350.1"/>
    </source>
</evidence>
<dbReference type="PRINTS" id="PR00164">
    <property type="entry name" value="ABC2TRNSPORT"/>
</dbReference>
<keyword evidence="6 9" id="KW-0812">Transmembrane</keyword>
<evidence type="ECO:0000256" key="3">
    <source>
        <dbReference type="ARBA" id="ARBA00022448"/>
    </source>
</evidence>
<evidence type="ECO:0000256" key="8">
    <source>
        <dbReference type="ARBA" id="ARBA00023136"/>
    </source>
</evidence>
<feature type="transmembrane region" description="Helical" evidence="9">
    <location>
        <begin position="86"/>
        <end position="110"/>
    </location>
</feature>
<dbReference type="PANTHER" id="PTHR30413:SF8">
    <property type="entry name" value="TRANSPORT PERMEASE PROTEIN"/>
    <property type="match status" value="1"/>
</dbReference>
<keyword evidence="8 9" id="KW-0472">Membrane</keyword>
<reference evidence="11" key="1">
    <citation type="journal article" date="2020" name="mSystems">
        <title>Genome- and Community-Level Interaction Insights into Carbon Utilization and Element Cycling Functions of Hydrothermarchaeota in Hydrothermal Sediment.</title>
        <authorList>
            <person name="Zhou Z."/>
            <person name="Liu Y."/>
            <person name="Xu W."/>
            <person name="Pan J."/>
            <person name="Luo Z.H."/>
            <person name="Li M."/>
        </authorList>
    </citation>
    <scope>NUCLEOTIDE SEQUENCE [LARGE SCALE GENOMIC DNA]</scope>
    <source>
        <strain evidence="11">SpSt-556</strain>
    </source>
</reference>
<dbReference type="AlphaFoldDB" id="A0A7C4Q1X3"/>
<organism evidence="11">
    <name type="scientific">Bellilinea caldifistulae</name>
    <dbReference type="NCBI Taxonomy" id="360411"/>
    <lineage>
        <taxon>Bacteria</taxon>
        <taxon>Bacillati</taxon>
        <taxon>Chloroflexota</taxon>
        <taxon>Anaerolineae</taxon>
        <taxon>Anaerolineales</taxon>
        <taxon>Anaerolineaceae</taxon>
        <taxon>Bellilinea</taxon>
    </lineage>
</organism>
<feature type="transmembrane region" description="Helical" evidence="9">
    <location>
        <begin position="166"/>
        <end position="188"/>
    </location>
</feature>
<feature type="transmembrane region" description="Helical" evidence="9">
    <location>
        <begin position="51"/>
        <end position="74"/>
    </location>
</feature>
<evidence type="ECO:0000256" key="2">
    <source>
        <dbReference type="ARBA" id="ARBA00007783"/>
    </source>
</evidence>
<comment type="subcellular location">
    <subcellularLocation>
        <location evidence="1">Cell inner membrane</location>
        <topology evidence="1">Multi-pass membrane protein</topology>
    </subcellularLocation>
    <subcellularLocation>
        <location evidence="9">Cell membrane</location>
        <topology evidence="9">Multi-pass membrane protein</topology>
    </subcellularLocation>
</comment>
<name>A0A7C4Q1X3_9CHLR</name>
<keyword evidence="5" id="KW-0997">Cell inner membrane</keyword>
<sequence length="279" mass="31234">METTISKSSTDVYDSATHLPQLLLELKEAWRYRDLVLFLVRRDITARYKRSVLGIAWTMLNPLGMMIILSIVFSEVFRVAIEGYPAYVLSALIAWTFFSQTSSNAINALVWGGDLLQRIYIPRSTFALSSIGTGLVNLVLSLVPLIAVTLAIGIPLHATLLLSPLAMLMLAMFSLGVGLLISTIGIYFADVVEMYQIVLTAWFYITPIIYPLDILPERVQAAVQFNPMVHLINLFRDLVFYGKIPPLETWLLCFAVSLGTLLLGWLVFTGKSDEFAYRT</sequence>
<dbReference type="InterPro" id="IPR013525">
    <property type="entry name" value="ABC2_TM"/>
</dbReference>
<evidence type="ECO:0000259" key="10">
    <source>
        <dbReference type="PROSITE" id="PS51012"/>
    </source>
</evidence>
<feature type="domain" description="ABC transmembrane type-2" evidence="10">
    <location>
        <begin position="53"/>
        <end position="271"/>
    </location>
</feature>
<dbReference type="GO" id="GO:0043190">
    <property type="term" value="C:ATP-binding cassette (ABC) transporter complex"/>
    <property type="evidence" value="ECO:0007669"/>
    <property type="project" value="InterPro"/>
</dbReference>
<evidence type="ECO:0000256" key="1">
    <source>
        <dbReference type="ARBA" id="ARBA00004429"/>
    </source>
</evidence>
<evidence type="ECO:0000256" key="4">
    <source>
        <dbReference type="ARBA" id="ARBA00022475"/>
    </source>
</evidence>
<dbReference type="PANTHER" id="PTHR30413">
    <property type="entry name" value="INNER MEMBRANE TRANSPORT PERMEASE"/>
    <property type="match status" value="1"/>
</dbReference>
<dbReference type="Pfam" id="PF01061">
    <property type="entry name" value="ABC2_membrane"/>
    <property type="match status" value="1"/>
</dbReference>
<comment type="similarity">
    <text evidence="2 9">Belongs to the ABC-2 integral membrane protein family.</text>
</comment>
<dbReference type="PROSITE" id="PS51012">
    <property type="entry name" value="ABC_TM2"/>
    <property type="match status" value="1"/>
</dbReference>
<feature type="transmembrane region" description="Helical" evidence="9">
    <location>
        <begin position="195"/>
        <end position="212"/>
    </location>
</feature>
<feature type="transmembrane region" description="Helical" evidence="9">
    <location>
        <begin position="249"/>
        <end position="268"/>
    </location>
</feature>
<gene>
    <name evidence="11" type="ORF">ENT17_01910</name>
</gene>
<evidence type="ECO:0000256" key="7">
    <source>
        <dbReference type="ARBA" id="ARBA00022989"/>
    </source>
</evidence>
<evidence type="ECO:0000256" key="6">
    <source>
        <dbReference type="ARBA" id="ARBA00022692"/>
    </source>
</evidence>
<protein>
    <recommendedName>
        <fullName evidence="9">Transport permease protein</fullName>
    </recommendedName>
</protein>
<keyword evidence="3 9" id="KW-0813">Transport</keyword>
<dbReference type="InterPro" id="IPR047817">
    <property type="entry name" value="ABC2_TM_bact-type"/>
</dbReference>
<dbReference type="InterPro" id="IPR000412">
    <property type="entry name" value="ABC_2_transport"/>
</dbReference>
<comment type="caution">
    <text evidence="11">The sequence shown here is derived from an EMBL/GenBank/DDBJ whole genome shotgun (WGS) entry which is preliminary data.</text>
</comment>
<dbReference type="GO" id="GO:0015920">
    <property type="term" value="P:lipopolysaccharide transport"/>
    <property type="evidence" value="ECO:0007669"/>
    <property type="project" value="TreeGrafter"/>
</dbReference>
<evidence type="ECO:0000256" key="5">
    <source>
        <dbReference type="ARBA" id="ARBA00022519"/>
    </source>
</evidence>
<feature type="transmembrane region" description="Helical" evidence="9">
    <location>
        <begin position="131"/>
        <end position="154"/>
    </location>
</feature>
<proteinExistence type="inferred from homology"/>
<dbReference type="EMBL" id="DSXR01000025">
    <property type="protein sequence ID" value="HGS86350.1"/>
    <property type="molecule type" value="Genomic_DNA"/>
</dbReference>
<accession>A0A7C4Q1X3</accession>
<evidence type="ECO:0000256" key="9">
    <source>
        <dbReference type="RuleBase" id="RU361157"/>
    </source>
</evidence>
<keyword evidence="4 9" id="KW-1003">Cell membrane</keyword>
<keyword evidence="7 9" id="KW-1133">Transmembrane helix</keyword>
<dbReference type="GO" id="GO:0140359">
    <property type="term" value="F:ABC-type transporter activity"/>
    <property type="evidence" value="ECO:0007669"/>
    <property type="project" value="InterPro"/>
</dbReference>